<dbReference type="EMBL" id="PISP01000001">
    <property type="protein sequence ID" value="PKD44239.1"/>
    <property type="molecule type" value="Genomic_DNA"/>
</dbReference>
<dbReference type="GO" id="GO:0008270">
    <property type="term" value="F:zinc ion binding"/>
    <property type="evidence" value="ECO:0007669"/>
    <property type="project" value="InterPro"/>
</dbReference>
<comment type="caution">
    <text evidence="3">The sequence shown here is derived from an EMBL/GenBank/DDBJ whole genome shotgun (WGS) entry which is preliminary data.</text>
</comment>
<feature type="domain" description="Peptidase M1 membrane alanine aminopeptidase" evidence="2">
    <location>
        <begin position="901"/>
        <end position="1045"/>
    </location>
</feature>
<evidence type="ECO:0000259" key="2">
    <source>
        <dbReference type="Pfam" id="PF01433"/>
    </source>
</evidence>
<feature type="transmembrane region" description="Helical" evidence="1">
    <location>
        <begin position="62"/>
        <end position="86"/>
    </location>
</feature>
<reference evidence="3 4" key="1">
    <citation type="submission" date="2017-11" db="EMBL/GenBank/DDBJ databases">
        <title>Rhodohalobacter 15182 sp. nov., isolated from a salt lake.</title>
        <authorList>
            <person name="Han S."/>
        </authorList>
    </citation>
    <scope>NUCLEOTIDE SEQUENCE [LARGE SCALE GENOMIC DNA]</scope>
    <source>
        <strain evidence="3 4">15182</strain>
    </source>
</reference>
<keyword evidence="1" id="KW-0472">Membrane</keyword>
<dbReference type="InterPro" id="IPR014782">
    <property type="entry name" value="Peptidase_M1_dom"/>
</dbReference>
<keyword evidence="4" id="KW-1185">Reference proteome</keyword>
<gene>
    <name evidence="3" type="ORF">CWD77_01880</name>
</gene>
<accession>A0A2N0VJ86</accession>
<dbReference type="AlphaFoldDB" id="A0A2N0VJ86"/>
<dbReference type="Pfam" id="PF01433">
    <property type="entry name" value="Peptidase_M1"/>
    <property type="match status" value="1"/>
</dbReference>
<keyword evidence="1" id="KW-1133">Transmembrane helix</keyword>
<feature type="transmembrane region" description="Helical" evidence="1">
    <location>
        <begin position="368"/>
        <end position="388"/>
    </location>
</feature>
<protein>
    <recommendedName>
        <fullName evidence="2">Peptidase M1 membrane alanine aminopeptidase domain-containing protein</fullName>
    </recommendedName>
</protein>
<keyword evidence="1" id="KW-0812">Transmembrane</keyword>
<feature type="transmembrane region" description="Helical" evidence="1">
    <location>
        <begin position="151"/>
        <end position="174"/>
    </location>
</feature>
<feature type="transmembrane region" description="Helical" evidence="1">
    <location>
        <begin position="409"/>
        <end position="436"/>
    </location>
</feature>
<evidence type="ECO:0000313" key="4">
    <source>
        <dbReference type="Proteomes" id="UP000233398"/>
    </source>
</evidence>
<feature type="transmembrane region" description="Helical" evidence="1">
    <location>
        <begin position="534"/>
        <end position="552"/>
    </location>
</feature>
<dbReference type="Gene3D" id="1.10.390.10">
    <property type="entry name" value="Neutral Protease Domain 2"/>
    <property type="match status" value="1"/>
</dbReference>
<dbReference type="GO" id="GO:0008237">
    <property type="term" value="F:metallopeptidase activity"/>
    <property type="evidence" value="ECO:0007669"/>
    <property type="project" value="InterPro"/>
</dbReference>
<dbReference type="Proteomes" id="UP000233398">
    <property type="component" value="Unassembled WGS sequence"/>
</dbReference>
<evidence type="ECO:0000313" key="3">
    <source>
        <dbReference type="EMBL" id="PKD44239.1"/>
    </source>
</evidence>
<feature type="transmembrane region" description="Helical" evidence="1">
    <location>
        <begin position="448"/>
        <end position="470"/>
    </location>
</feature>
<dbReference type="InterPro" id="IPR027268">
    <property type="entry name" value="Peptidase_M4/M1_CTD_sf"/>
</dbReference>
<feature type="transmembrane region" description="Helical" evidence="1">
    <location>
        <begin position="244"/>
        <end position="262"/>
    </location>
</feature>
<organism evidence="3 4">
    <name type="scientific">Rhodohalobacter barkolensis</name>
    <dbReference type="NCBI Taxonomy" id="2053187"/>
    <lineage>
        <taxon>Bacteria</taxon>
        <taxon>Pseudomonadati</taxon>
        <taxon>Balneolota</taxon>
        <taxon>Balneolia</taxon>
        <taxon>Balneolales</taxon>
        <taxon>Balneolaceae</taxon>
        <taxon>Rhodohalobacter</taxon>
    </lineage>
</organism>
<feature type="transmembrane region" description="Helical" evidence="1">
    <location>
        <begin position="20"/>
        <end position="42"/>
    </location>
</feature>
<name>A0A2N0VJ86_9BACT</name>
<feature type="transmembrane region" description="Helical" evidence="1">
    <location>
        <begin position="327"/>
        <end position="348"/>
    </location>
</feature>
<dbReference type="OrthoDB" id="100605at2"/>
<evidence type="ECO:0000256" key="1">
    <source>
        <dbReference type="SAM" id="Phobius"/>
    </source>
</evidence>
<feature type="transmembrane region" description="Helical" evidence="1">
    <location>
        <begin position="573"/>
        <end position="591"/>
    </location>
</feature>
<feature type="transmembrane region" description="Helical" evidence="1">
    <location>
        <begin position="107"/>
        <end position="131"/>
    </location>
</feature>
<dbReference type="SUPFAM" id="SSF55486">
    <property type="entry name" value="Metalloproteases ('zincins'), catalytic domain"/>
    <property type="match status" value="1"/>
</dbReference>
<proteinExistence type="predicted"/>
<feature type="transmembrane region" description="Helical" evidence="1">
    <location>
        <begin position="181"/>
        <end position="198"/>
    </location>
</feature>
<feature type="transmembrane region" description="Helical" evidence="1">
    <location>
        <begin position="477"/>
        <end position="494"/>
    </location>
</feature>
<sequence>MTFSAIFRYEMKVWLKKPAFYLIAGCCYVIPLFLFIGTGGYFDGTIVEETKTLLYLNSPFQITSFLHLIGKFLLFLVAAIIGSTIYKDFQHDVFRLIYSYPIGKGTYLNAKFMCSFLLVCFLSLLPLAAFISGEFVLGEGSPYITSTSIQGYLFSYGFILLPNLFVFGLLVFSVVALFRNIYAGFLVVLILISFQGLVENMFHQSNFLVALLDPFGKYASLDHTRFWTLAEKNQLPLSISRTLIYNRIVWLGVGISAGFITYRKFSLSQFGLDISLSRKRVIKSRPGISKTHPEKVMQFEPLSGFKQTLFQLYTMVRYQVSYVMRHWIFISFALMGLLLMLFMLNRILYSGELTMLPLTRLILQIPVLFYMMLVVFATFIFSGMLMLLEKDSGMEPLIYSTSVPTSTIILSKTVSLILIQFVLLLLFMGAGISMQILNGYFHFDFTHYFFALFILHAPVLAVWALLSVFVFSVTRHLYSGLFILLLAWLAQFGYEQLGITSKLLQFNTFPLLEYSDFIGYGSALVGRIVVQTYWFLWGILLLLAAIRVWPRVQVDSLKIKWAAVKNSADRKRLAFSGLLLLPLLMVSYIIIDGETSIYKVDESQKVLSEFTEKFHVLKDLPQPRISAVSLRVDLYPEKHDFTLDGEYVLVNRTDVPIDTILIKTSMDEITEYRLETLGREIDSFPPLHFYVAQLSGSLMPGDSIRMHFNVKNRPNTLFQRNSGVLSSGTFLTQDILPRIGYFLGQGLQSPDSSDHVNNHYQSWDSDLVSYSATISTSADQVAFTNGSLIKDWQENGRNYFSYETTKPVKFNFHFNSGKFDTYKDYWNDTLITIYHHPGHTQNLEAIASGVKASLEFNHELFGYTPSEKKINIIEYPLTEGSFSTLKTNSIIMSESVFGVNTNQAEKINFPFYVAAHEMTHHWFGNKLIPKDSPGALFLTESITEYLTLQIFKERFGDDAARNFLKVQHERYFRGRANEQGEENPLVLVDYGQNYISYGKGAAALNAIAHGLGREKFHDFLSEFFREFAESDRYSTSLNFFEMLEQNTPDSSAIIIEENLNKSITYNLEILSAEMSREDQNGWLVEVEYNVKPYELEKSITGFYQRPIELGVYDQQGELIRLLPILPSENKNTIRIEMTSKPHRLVLDPNYLILDAERNNNSITVDE</sequence>